<feature type="transmembrane region" description="Helical" evidence="2">
    <location>
        <begin position="71"/>
        <end position="91"/>
    </location>
</feature>
<feature type="region of interest" description="Disordered" evidence="1">
    <location>
        <begin position="271"/>
        <end position="319"/>
    </location>
</feature>
<reference evidence="3 4" key="1">
    <citation type="journal article" date="2022" name="bioRxiv">
        <title>Genomics of Preaxostyla Flagellates Illuminates Evolutionary Transitions and the Path Towards Mitochondrial Loss.</title>
        <authorList>
            <person name="Novak L.V.F."/>
            <person name="Treitli S.C."/>
            <person name="Pyrih J."/>
            <person name="Halakuc P."/>
            <person name="Pipaliya S.V."/>
            <person name="Vacek V."/>
            <person name="Brzon O."/>
            <person name="Soukal P."/>
            <person name="Eme L."/>
            <person name="Dacks J.B."/>
            <person name="Karnkowska A."/>
            <person name="Elias M."/>
            <person name="Hampl V."/>
        </authorList>
    </citation>
    <scope>NUCLEOTIDE SEQUENCE [LARGE SCALE GENOMIC DNA]</scope>
    <source>
        <strain evidence="3">NAU3</strain>
        <tissue evidence="3">Gut</tissue>
    </source>
</reference>
<organism evidence="3 4">
    <name type="scientific">Blattamonas nauphoetae</name>
    <dbReference type="NCBI Taxonomy" id="2049346"/>
    <lineage>
        <taxon>Eukaryota</taxon>
        <taxon>Metamonada</taxon>
        <taxon>Preaxostyla</taxon>
        <taxon>Oxymonadida</taxon>
        <taxon>Blattamonas</taxon>
    </lineage>
</organism>
<dbReference type="InterPro" id="IPR010721">
    <property type="entry name" value="UstE-like"/>
</dbReference>
<dbReference type="Pfam" id="PF06966">
    <property type="entry name" value="DUF1295"/>
    <property type="match status" value="1"/>
</dbReference>
<evidence type="ECO:0000313" key="4">
    <source>
        <dbReference type="Proteomes" id="UP001281761"/>
    </source>
</evidence>
<sequence length="319" mass="36476">MAIVLLGQNLLQSNLLLALILVSIFNFVMLIASLILEIDKLHVSLPVSVITIILPVFTLSLHFHFRQVLVFTYTLLWALYMLTSITIKHFLSPRDSMFEKIRTSTPKSALIVVYLALLSFIYSLPVLIVSSIRSEMQPAFHGLDVIGSIFFTLGFLLETSSTAQLLIHKQRHRNSKTVPILNTQLWKYNRHPNHVGHVLAWWGIFLQAAPALFEWEWLLVLVPLFIHANVLFGAGIPISERSLKHRYGSTEEYKNYMNQTSRYFVKFHSTHKTPTKHKNQPDRSKKPHQTQSKSMQMTYTIPTSPSFSVDFEGSGISSQ</sequence>
<feature type="transmembrane region" description="Helical" evidence="2">
    <location>
        <begin position="145"/>
        <end position="167"/>
    </location>
</feature>
<dbReference type="Proteomes" id="UP001281761">
    <property type="component" value="Unassembled WGS sequence"/>
</dbReference>
<keyword evidence="2" id="KW-0472">Membrane</keyword>
<feature type="transmembrane region" description="Helical" evidence="2">
    <location>
        <begin position="43"/>
        <end position="65"/>
    </location>
</feature>
<feature type="transmembrane region" description="Helical" evidence="2">
    <location>
        <begin position="111"/>
        <end position="133"/>
    </location>
</feature>
<protein>
    <submittedName>
        <fullName evidence="3">3-oxo-5-alpha-steroid 4-dehydrogenase</fullName>
    </submittedName>
</protein>
<feature type="transmembrane region" description="Helical" evidence="2">
    <location>
        <begin position="195"/>
        <end position="213"/>
    </location>
</feature>
<dbReference type="PROSITE" id="PS50244">
    <property type="entry name" value="S5A_REDUCTASE"/>
    <property type="match status" value="1"/>
</dbReference>
<keyword evidence="2" id="KW-0812">Transmembrane</keyword>
<dbReference type="PANTHER" id="PTHR32251">
    <property type="entry name" value="3-OXO-5-ALPHA-STEROID 4-DEHYDROGENASE"/>
    <property type="match status" value="1"/>
</dbReference>
<feature type="compositionally biased region" description="Polar residues" evidence="1">
    <location>
        <begin position="289"/>
        <end position="307"/>
    </location>
</feature>
<evidence type="ECO:0000256" key="1">
    <source>
        <dbReference type="SAM" id="MobiDB-lite"/>
    </source>
</evidence>
<keyword evidence="4" id="KW-1185">Reference proteome</keyword>
<proteinExistence type="predicted"/>
<dbReference type="PANTHER" id="PTHR32251:SF17">
    <property type="entry name" value="STEROID 5-ALPHA REDUCTASE C-TERMINAL DOMAIN-CONTAINING PROTEIN"/>
    <property type="match status" value="1"/>
</dbReference>
<gene>
    <name evidence="3" type="ORF">BLNAU_15448</name>
</gene>
<evidence type="ECO:0000313" key="3">
    <source>
        <dbReference type="EMBL" id="KAK2949588.1"/>
    </source>
</evidence>
<feature type="transmembrane region" description="Helical" evidence="2">
    <location>
        <begin position="15"/>
        <end position="36"/>
    </location>
</feature>
<dbReference type="EMBL" id="JARBJD010000153">
    <property type="protein sequence ID" value="KAK2949588.1"/>
    <property type="molecule type" value="Genomic_DNA"/>
</dbReference>
<dbReference type="Gene3D" id="1.20.120.1630">
    <property type="match status" value="1"/>
</dbReference>
<comment type="caution">
    <text evidence="3">The sequence shown here is derived from an EMBL/GenBank/DDBJ whole genome shotgun (WGS) entry which is preliminary data.</text>
</comment>
<feature type="transmembrane region" description="Helical" evidence="2">
    <location>
        <begin position="219"/>
        <end position="238"/>
    </location>
</feature>
<evidence type="ECO:0000256" key="2">
    <source>
        <dbReference type="SAM" id="Phobius"/>
    </source>
</evidence>
<keyword evidence="2" id="KW-1133">Transmembrane helix</keyword>
<accession>A0ABQ9XAT5</accession>
<name>A0ABQ9XAT5_9EUKA</name>